<gene>
    <name evidence="1" type="ORF">Afil01_45250</name>
</gene>
<reference evidence="1" key="1">
    <citation type="submission" date="2023-03" db="EMBL/GenBank/DDBJ databases">
        <title>Actinorhabdospora filicis NBRC 111898.</title>
        <authorList>
            <person name="Ichikawa N."/>
            <person name="Sato H."/>
            <person name="Tonouchi N."/>
        </authorList>
    </citation>
    <scope>NUCLEOTIDE SEQUENCE</scope>
    <source>
        <strain evidence="1">NBRC 111898</strain>
    </source>
</reference>
<organism evidence="1 2">
    <name type="scientific">Actinorhabdospora filicis</name>
    <dbReference type="NCBI Taxonomy" id="1785913"/>
    <lineage>
        <taxon>Bacteria</taxon>
        <taxon>Bacillati</taxon>
        <taxon>Actinomycetota</taxon>
        <taxon>Actinomycetes</taxon>
        <taxon>Micromonosporales</taxon>
        <taxon>Micromonosporaceae</taxon>
        <taxon>Actinorhabdospora</taxon>
    </lineage>
</organism>
<dbReference type="AlphaFoldDB" id="A0A9W6WB48"/>
<protein>
    <submittedName>
        <fullName evidence="1">Uncharacterized protein</fullName>
    </submittedName>
</protein>
<dbReference type="EMBL" id="BSTX01000003">
    <property type="protein sequence ID" value="GLZ79718.1"/>
    <property type="molecule type" value="Genomic_DNA"/>
</dbReference>
<name>A0A9W6WB48_9ACTN</name>
<keyword evidence="2" id="KW-1185">Reference proteome</keyword>
<accession>A0A9W6WB48</accession>
<dbReference type="RefSeq" id="WP_285664866.1">
    <property type="nucleotide sequence ID" value="NZ_BSTX01000003.1"/>
</dbReference>
<evidence type="ECO:0000313" key="2">
    <source>
        <dbReference type="Proteomes" id="UP001165079"/>
    </source>
</evidence>
<evidence type="ECO:0000313" key="1">
    <source>
        <dbReference type="EMBL" id="GLZ79718.1"/>
    </source>
</evidence>
<comment type="caution">
    <text evidence="1">The sequence shown here is derived from an EMBL/GenBank/DDBJ whole genome shotgun (WGS) entry which is preliminary data.</text>
</comment>
<sequence length="211" mass="21869">MEYGIAAAIAVAALAAIAALTRAAARRRGWVAARPGPSGLSGTPCVLRLDGGKTLTVHANGFAKTYPGGHGTEWALWTQVDDVEVLGTGEAVAVQLLDGTRIFLCGGELAAFAAEAREIVTRLRLNGFRTAVAEGGTVTVGRLTADAAGLRRGRHVLPWAVVEGVDADGEGRVRFRTAEGAAGWAGFRALGPRDRAFLALARELAGQRADA</sequence>
<dbReference type="Proteomes" id="UP001165079">
    <property type="component" value="Unassembled WGS sequence"/>
</dbReference>
<proteinExistence type="predicted"/>